<comment type="caution">
    <text evidence="1">The sequence shown here is derived from an EMBL/GenBank/DDBJ whole genome shotgun (WGS) entry which is preliminary data.</text>
</comment>
<dbReference type="OrthoDB" id="159848at2"/>
<evidence type="ECO:0000313" key="2">
    <source>
        <dbReference type="Proteomes" id="UP000287224"/>
    </source>
</evidence>
<dbReference type="Proteomes" id="UP000287224">
    <property type="component" value="Unassembled WGS sequence"/>
</dbReference>
<gene>
    <name evidence="1" type="ORF">KDAU_65370</name>
</gene>
<dbReference type="RefSeq" id="WP_126601631.1">
    <property type="nucleotide sequence ID" value="NZ_BIFQ01000002.1"/>
</dbReference>
<dbReference type="EMBL" id="BIFQ01000002">
    <property type="protein sequence ID" value="GCE09208.1"/>
    <property type="molecule type" value="Genomic_DNA"/>
</dbReference>
<sequence length="159" mass="17462">MSHIEEGKTHLVFNGLPVLLQQGDLSAAAQHPCMKLLHQAVVLTAKQYDGEVRSSYYTYYGVEQPANTGLALHIPIRPGKPRGEAIPRGIGLVVDETGALKFLGDPWAVDEHFYQQVQQAIVQKYTALAHMAVLKQMNYQVSSQQLDDQITITGGSYAA</sequence>
<proteinExistence type="predicted"/>
<protein>
    <submittedName>
        <fullName evidence="1">Uncharacterized protein</fullName>
    </submittedName>
</protein>
<keyword evidence="2" id="KW-1185">Reference proteome</keyword>
<name>A0A401ZQM0_9CHLR</name>
<evidence type="ECO:0000313" key="1">
    <source>
        <dbReference type="EMBL" id="GCE09208.1"/>
    </source>
</evidence>
<accession>A0A401ZQM0</accession>
<dbReference type="AlphaFoldDB" id="A0A401ZQM0"/>
<organism evidence="1 2">
    <name type="scientific">Dictyobacter aurantiacus</name>
    <dbReference type="NCBI Taxonomy" id="1936993"/>
    <lineage>
        <taxon>Bacteria</taxon>
        <taxon>Bacillati</taxon>
        <taxon>Chloroflexota</taxon>
        <taxon>Ktedonobacteria</taxon>
        <taxon>Ktedonobacterales</taxon>
        <taxon>Dictyobacteraceae</taxon>
        <taxon>Dictyobacter</taxon>
    </lineage>
</organism>
<reference evidence="2" key="1">
    <citation type="submission" date="2018-12" db="EMBL/GenBank/DDBJ databases">
        <title>Tengunoibacter tsumagoiensis gen. nov., sp. nov., Dictyobacter kobayashii sp. nov., D. alpinus sp. nov., and D. joshuensis sp. nov. and description of Dictyobacteraceae fam. nov. within the order Ktedonobacterales isolated from Tengu-no-mugimeshi.</title>
        <authorList>
            <person name="Wang C.M."/>
            <person name="Zheng Y."/>
            <person name="Sakai Y."/>
            <person name="Toyoda A."/>
            <person name="Minakuchi Y."/>
            <person name="Abe K."/>
            <person name="Yokota A."/>
            <person name="Yabe S."/>
        </authorList>
    </citation>
    <scope>NUCLEOTIDE SEQUENCE [LARGE SCALE GENOMIC DNA]</scope>
    <source>
        <strain evidence="2">S-27</strain>
    </source>
</reference>